<dbReference type="EMBL" id="JQBK01000138">
    <property type="protein sequence ID" value="KRN79528.1"/>
    <property type="molecule type" value="Genomic_DNA"/>
</dbReference>
<accession>A0A0R2JR12</accession>
<sequence length="296" mass="32970">MAQQKEELRRGGGQHFVQNKPPSYGLSQLITFFLSVTLMCSLLGIIAKNSFLDKSFTTKELVTTENVSALHKGLSASVNSFITSDAGFRLDGDLVTKKQVKEDLNEAINNVYAGQNELLAPSKIVGQITDNFMTQARKQGVSTQSEDFLSYKSNFVAQVETAINNQINNSLLQKGSSFLQKAQHIFQNMYLWGIILSLILAVLLLIQTRSFFRFSHYMGIAFLLVGLLVWLLVELTKVSGMVDNFAASVGMYRSFIVDYGTAVISTFDHYARLYGYIGIFLLGVALVGRLIRKNNF</sequence>
<comment type="caution">
    <text evidence="2">The sequence shown here is derived from an EMBL/GenBank/DDBJ whole genome shotgun (WGS) entry which is preliminary data.</text>
</comment>
<name>A0A0R2JR12_9LACO</name>
<feature type="transmembrane region" description="Helical" evidence="1">
    <location>
        <begin position="26"/>
        <end position="47"/>
    </location>
</feature>
<dbReference type="RefSeq" id="WP_010499567.1">
    <property type="nucleotide sequence ID" value="NZ_JQBK01000138.1"/>
</dbReference>
<dbReference type="Proteomes" id="UP000051491">
    <property type="component" value="Unassembled WGS sequence"/>
</dbReference>
<keyword evidence="1" id="KW-0472">Membrane</keyword>
<dbReference type="OrthoDB" id="2329203at2"/>
<dbReference type="STRING" id="89059.LAC1533_0704"/>
<feature type="transmembrane region" description="Helical" evidence="1">
    <location>
        <begin position="189"/>
        <end position="208"/>
    </location>
</feature>
<feature type="transmembrane region" description="Helical" evidence="1">
    <location>
        <begin position="214"/>
        <end position="233"/>
    </location>
</feature>
<feature type="transmembrane region" description="Helical" evidence="1">
    <location>
        <begin position="273"/>
        <end position="291"/>
    </location>
</feature>
<dbReference type="AlphaFoldDB" id="A0A0R2JR12"/>
<protein>
    <submittedName>
        <fullName evidence="2">Uncharacterized protein</fullName>
    </submittedName>
</protein>
<reference evidence="2 3" key="1">
    <citation type="journal article" date="2015" name="Genome Announc.">
        <title>Expanding the biotechnology potential of lactobacilli through comparative genomics of 213 strains and associated genera.</title>
        <authorList>
            <person name="Sun Z."/>
            <person name="Harris H.M."/>
            <person name="McCann A."/>
            <person name="Guo C."/>
            <person name="Argimon S."/>
            <person name="Zhang W."/>
            <person name="Yang X."/>
            <person name="Jeffery I.B."/>
            <person name="Cooney J.C."/>
            <person name="Kagawa T.F."/>
            <person name="Liu W."/>
            <person name="Song Y."/>
            <person name="Salvetti E."/>
            <person name="Wrobel A."/>
            <person name="Rasinkangas P."/>
            <person name="Parkhill J."/>
            <person name="Rea M.C."/>
            <person name="O'Sullivan O."/>
            <person name="Ritari J."/>
            <person name="Douillard F.P."/>
            <person name="Paul Ross R."/>
            <person name="Yang R."/>
            <person name="Briner A.E."/>
            <person name="Felis G.E."/>
            <person name="de Vos W.M."/>
            <person name="Barrangou R."/>
            <person name="Klaenhammer T.R."/>
            <person name="Caufield P.W."/>
            <person name="Cui Y."/>
            <person name="Zhang H."/>
            <person name="O'Toole P.W."/>
        </authorList>
    </citation>
    <scope>NUCLEOTIDE SEQUENCE [LARGE SCALE GENOMIC DNA]</scope>
    <source>
        <strain evidence="2 3">DSM 15353</strain>
    </source>
</reference>
<evidence type="ECO:0000313" key="3">
    <source>
        <dbReference type="Proteomes" id="UP000051491"/>
    </source>
</evidence>
<keyword evidence="1" id="KW-1133">Transmembrane helix</keyword>
<proteinExistence type="predicted"/>
<keyword evidence="1" id="KW-0812">Transmembrane</keyword>
<dbReference type="PATRIC" id="fig|89059.3.peg.462"/>
<evidence type="ECO:0000256" key="1">
    <source>
        <dbReference type="SAM" id="Phobius"/>
    </source>
</evidence>
<organism evidence="2 3">
    <name type="scientific">Ligilactobacillus acidipiscis</name>
    <dbReference type="NCBI Taxonomy" id="89059"/>
    <lineage>
        <taxon>Bacteria</taxon>
        <taxon>Bacillati</taxon>
        <taxon>Bacillota</taxon>
        <taxon>Bacilli</taxon>
        <taxon>Lactobacillales</taxon>
        <taxon>Lactobacillaceae</taxon>
        <taxon>Ligilactobacillus</taxon>
    </lineage>
</organism>
<evidence type="ECO:0000313" key="2">
    <source>
        <dbReference type="EMBL" id="KRN79528.1"/>
    </source>
</evidence>
<gene>
    <name evidence="2" type="ORF">IV43_GL000453</name>
</gene>